<dbReference type="GO" id="GO:0015627">
    <property type="term" value="C:type II protein secretion system complex"/>
    <property type="evidence" value="ECO:0007669"/>
    <property type="project" value="InterPro"/>
</dbReference>
<dbReference type="GO" id="GO:0015628">
    <property type="term" value="P:protein secretion by the type II secretion system"/>
    <property type="evidence" value="ECO:0007669"/>
    <property type="project" value="InterPro"/>
</dbReference>
<comment type="caution">
    <text evidence="11">The sequence shown here is derived from an EMBL/GenBank/DDBJ whole genome shotgun (WGS) entry which is preliminary data.</text>
</comment>
<evidence type="ECO:0000256" key="2">
    <source>
        <dbReference type="ARBA" id="ARBA00010637"/>
    </source>
</evidence>
<keyword evidence="7" id="KW-0653">Protein transport</keyword>
<dbReference type="eggNOG" id="COG3149">
    <property type="taxonomic scope" value="Bacteria"/>
</dbReference>
<keyword evidence="4" id="KW-1003">Cell membrane</keyword>
<dbReference type="AlphaFoldDB" id="A0A061JPS3"/>
<comment type="similarity">
    <text evidence="2">Belongs to the GSP M family.</text>
</comment>
<dbReference type="HOGENOM" id="CLU_118900_2_1_6"/>
<dbReference type="OrthoDB" id="7013123at2"/>
<feature type="transmembrane region" description="Helical" evidence="10">
    <location>
        <begin position="32"/>
        <end position="52"/>
    </location>
</feature>
<reference evidence="11 12" key="1">
    <citation type="journal article" date="2013" name="Genome Announc.">
        <title>Draft Genome of the Nitrogen-Fixing Bacterium Pseudomonas stutzeri Strain KOS6 Isolated from Industrial Hydrocarbon Sludge.</title>
        <authorList>
            <person name="Grigoryeva T.V."/>
            <person name="Laikov A.V."/>
            <person name="Naumova R.P."/>
            <person name="Manolov A.I."/>
            <person name="Larin A.K."/>
            <person name="Karpova I.Y."/>
            <person name="Semashko T.A."/>
            <person name="Alexeev D.G."/>
            <person name="Kostryukova E.S."/>
            <person name="Muller R."/>
            <person name="Govorun V.M."/>
        </authorList>
    </citation>
    <scope>NUCLEOTIDE SEQUENCE [LARGE SCALE GENOMIC DNA]</scope>
    <source>
        <strain evidence="11 12">KOS6</strain>
    </source>
</reference>
<dbReference type="Proteomes" id="UP000026923">
    <property type="component" value="Unassembled WGS sequence"/>
</dbReference>
<evidence type="ECO:0000256" key="7">
    <source>
        <dbReference type="ARBA" id="ARBA00022927"/>
    </source>
</evidence>
<keyword evidence="5" id="KW-0997">Cell inner membrane</keyword>
<dbReference type="InterPro" id="IPR023229">
    <property type="entry name" value="T2SS_M_periplasmic_sf"/>
</dbReference>
<dbReference type="Gene3D" id="3.30.1360.100">
    <property type="entry name" value="General secretion pathway protein M, EpsM"/>
    <property type="match status" value="1"/>
</dbReference>
<organism evidence="11 12">
    <name type="scientific">Stutzerimonas stutzeri KOS6</name>
    <dbReference type="NCBI Taxonomy" id="1218352"/>
    <lineage>
        <taxon>Bacteria</taxon>
        <taxon>Pseudomonadati</taxon>
        <taxon>Pseudomonadota</taxon>
        <taxon>Gammaproteobacteria</taxon>
        <taxon>Pseudomonadales</taxon>
        <taxon>Pseudomonadaceae</taxon>
        <taxon>Stutzerimonas</taxon>
    </lineage>
</organism>
<dbReference type="GO" id="GO:0005886">
    <property type="term" value="C:plasma membrane"/>
    <property type="evidence" value="ECO:0007669"/>
    <property type="project" value="UniProtKB-SubCell"/>
</dbReference>
<evidence type="ECO:0000256" key="10">
    <source>
        <dbReference type="SAM" id="Phobius"/>
    </source>
</evidence>
<comment type="subcellular location">
    <subcellularLocation>
        <location evidence="1">Cell inner membrane</location>
        <topology evidence="1">Single-pass membrane protein</topology>
    </subcellularLocation>
</comment>
<evidence type="ECO:0000313" key="12">
    <source>
        <dbReference type="Proteomes" id="UP000026923"/>
    </source>
</evidence>
<evidence type="ECO:0000313" key="11">
    <source>
        <dbReference type="EMBL" id="EWC41726.1"/>
    </source>
</evidence>
<evidence type="ECO:0000256" key="4">
    <source>
        <dbReference type="ARBA" id="ARBA00022475"/>
    </source>
</evidence>
<dbReference type="EMBL" id="AMCZ02000008">
    <property type="protein sequence ID" value="EWC41726.1"/>
    <property type="molecule type" value="Genomic_DNA"/>
</dbReference>
<evidence type="ECO:0000256" key="9">
    <source>
        <dbReference type="ARBA" id="ARBA00023136"/>
    </source>
</evidence>
<evidence type="ECO:0000256" key="3">
    <source>
        <dbReference type="ARBA" id="ARBA00022448"/>
    </source>
</evidence>
<evidence type="ECO:0000256" key="1">
    <source>
        <dbReference type="ARBA" id="ARBA00004377"/>
    </source>
</evidence>
<dbReference type="RefSeq" id="WP_003291707.1">
    <property type="nucleotide sequence ID" value="NZ_KK020676.1"/>
</dbReference>
<name>A0A061JPS3_STUST</name>
<sequence>MMNLKQQLAVRLADSPLWQRWQRLAPRERTSLSLLGAFLLAVLFYLWLWLWLPAQRQAAEASAYYQQQRELHAYMAQNTELARQLQRSNQVELAPEQLQGVITESAQQGNLLIESFDNGSDGSLQVSLPGASYALLLRWFGTLQGQGVSVADVSLERAGEGLVNARVSFRAGS</sequence>
<evidence type="ECO:0000256" key="8">
    <source>
        <dbReference type="ARBA" id="ARBA00022989"/>
    </source>
</evidence>
<accession>A0A061JPS3</accession>
<keyword evidence="9 10" id="KW-0472">Membrane</keyword>
<gene>
    <name evidence="11" type="ORF">B597_008720</name>
</gene>
<dbReference type="InterPro" id="IPR007690">
    <property type="entry name" value="T2SS_GspM"/>
</dbReference>
<dbReference type="Pfam" id="PF04612">
    <property type="entry name" value="T2SSM"/>
    <property type="match status" value="1"/>
</dbReference>
<proteinExistence type="inferred from homology"/>
<evidence type="ECO:0000256" key="5">
    <source>
        <dbReference type="ARBA" id="ARBA00022519"/>
    </source>
</evidence>
<dbReference type="SUPFAM" id="SSF103054">
    <property type="entry name" value="General secretion pathway protein M, EpsM"/>
    <property type="match status" value="1"/>
</dbReference>
<evidence type="ECO:0000256" key="6">
    <source>
        <dbReference type="ARBA" id="ARBA00022692"/>
    </source>
</evidence>
<keyword evidence="6 10" id="KW-0812">Transmembrane</keyword>
<protein>
    <submittedName>
        <fullName evidence="11">General secretion pathway protein M</fullName>
    </submittedName>
</protein>
<keyword evidence="3" id="KW-0813">Transport</keyword>
<keyword evidence="8 10" id="KW-1133">Transmembrane helix</keyword>